<protein>
    <submittedName>
        <fullName evidence="1">Uncharacterized protein</fullName>
    </submittedName>
</protein>
<dbReference type="RefSeq" id="WP_281243743.1">
    <property type="nucleotide sequence ID" value="NZ_FOMZ01000021.1"/>
</dbReference>
<keyword evidence="2" id="KW-1185">Reference proteome</keyword>
<dbReference type="AlphaFoldDB" id="A0A1I2CCD9"/>
<sequence>MVEYYEIRRRTKPPQIVDVLNVLPDKSGFLRLGVNQCRDDYTD</sequence>
<dbReference type="EMBL" id="FOMZ01000021">
    <property type="protein sequence ID" value="SFE66009.1"/>
    <property type="molecule type" value="Genomic_DNA"/>
</dbReference>
<gene>
    <name evidence="1" type="ORF">SAMN04487819_12110</name>
</gene>
<reference evidence="2" key="1">
    <citation type="submission" date="2016-10" db="EMBL/GenBank/DDBJ databases">
        <authorList>
            <person name="Varghese N."/>
            <person name="Submissions S."/>
        </authorList>
    </citation>
    <scope>NUCLEOTIDE SEQUENCE [LARGE SCALE GENOMIC DNA]</scope>
    <source>
        <strain evidence="2">DSM 45004</strain>
    </source>
</reference>
<name>A0A1I2CCD9_9ACTN</name>
<accession>A0A1I2CCD9</accession>
<proteinExistence type="predicted"/>
<evidence type="ECO:0000313" key="1">
    <source>
        <dbReference type="EMBL" id="SFE66009.1"/>
    </source>
</evidence>
<dbReference type="Proteomes" id="UP000198716">
    <property type="component" value="Unassembled WGS sequence"/>
</dbReference>
<organism evidence="1 2">
    <name type="scientific">Actinopolyspora alba</name>
    <dbReference type="NCBI Taxonomy" id="673379"/>
    <lineage>
        <taxon>Bacteria</taxon>
        <taxon>Bacillati</taxon>
        <taxon>Actinomycetota</taxon>
        <taxon>Actinomycetes</taxon>
        <taxon>Actinopolysporales</taxon>
        <taxon>Actinopolysporaceae</taxon>
        <taxon>Actinopolyspora</taxon>
        <taxon>Actinopolyspora alba group</taxon>
    </lineage>
</organism>
<evidence type="ECO:0000313" key="2">
    <source>
        <dbReference type="Proteomes" id="UP000198716"/>
    </source>
</evidence>